<dbReference type="RefSeq" id="WP_125693612.1">
    <property type="nucleotide sequence ID" value="NZ_JBHSSK010000014.1"/>
</dbReference>
<sequence length="441" mass="49034">MSKLVRRIVLTGLTLSLLGGIVTPTLAQAATTEPGTTATADPQDTVTYKFDSIQAPYDRITDEQGQTTHTPWFAKKQGVLVPQLYSVADITGDNFKFPFVGAYDNEGDDSRVIAAQMTSLAQNGLTVSPDESFADYIAQPNPPKELSSDELTTYYSDYTYFFAWLFKVGAQTDLETRDFSDIKKEYDGKITDMLTKMYDLSGINFTDTFDLYFASEDDLNSYLPQIQDLAKSYRYLTDSSEQLVRLDPQASADKERALLKEPLTNFIIKQTDDSDPTKITYVADGQLSAAAVSTATTCYVYKDDSKPTTPAVTPSATSQPVTVHYVDEQGNTLKPDKTLTGSLGDSYKTAPLSIDGYQLVKTTGDESGKFTSANQSVTYTYRKAAADVAVKDSVRLCHQEDWSLRVLNLHQEDPQDHVRQEVADEPAYVQGHWYRDREKRG</sequence>
<keyword evidence="1" id="KW-0677">Repeat</keyword>
<evidence type="ECO:0000256" key="1">
    <source>
        <dbReference type="ARBA" id="ARBA00022737"/>
    </source>
</evidence>
<organism evidence="4 5">
    <name type="scientific">Levilactobacillus tongjiangensis</name>
    <dbReference type="NCBI Taxonomy" id="2486023"/>
    <lineage>
        <taxon>Bacteria</taxon>
        <taxon>Bacillati</taxon>
        <taxon>Bacillota</taxon>
        <taxon>Bacilli</taxon>
        <taxon>Lactobacillales</taxon>
        <taxon>Lactobacillaceae</taxon>
        <taxon>Levilactobacillus</taxon>
    </lineage>
</organism>
<protein>
    <submittedName>
        <fullName evidence="4">MucBP domain-containing protein</fullName>
    </submittedName>
</protein>
<comment type="caution">
    <text evidence="4">The sequence shown here is derived from an EMBL/GenBank/DDBJ whole genome shotgun (WGS) entry which is preliminary data.</text>
</comment>
<feature type="domain" description="MucBP" evidence="3">
    <location>
        <begin position="320"/>
        <end position="382"/>
    </location>
</feature>
<evidence type="ECO:0000256" key="2">
    <source>
        <dbReference type="SAM" id="SignalP"/>
    </source>
</evidence>
<evidence type="ECO:0000313" key="5">
    <source>
        <dbReference type="Proteomes" id="UP001596254"/>
    </source>
</evidence>
<keyword evidence="5" id="KW-1185">Reference proteome</keyword>
<dbReference type="Pfam" id="PF06458">
    <property type="entry name" value="MucBP"/>
    <property type="match status" value="1"/>
</dbReference>
<name>A0ABW1SRV3_9LACO</name>
<evidence type="ECO:0000313" key="4">
    <source>
        <dbReference type="EMBL" id="MFC6206786.1"/>
    </source>
</evidence>
<dbReference type="Gene3D" id="3.10.20.320">
    <property type="entry name" value="Putative peptidoglycan bound protein (lpxtg motif)"/>
    <property type="match status" value="1"/>
</dbReference>
<accession>A0ABW1SRV3</accession>
<keyword evidence="2" id="KW-0732">Signal</keyword>
<feature type="chain" id="PRO_5047068639" evidence="2">
    <location>
        <begin position="30"/>
        <end position="441"/>
    </location>
</feature>
<gene>
    <name evidence="4" type="ORF">ACFP1G_04750</name>
</gene>
<reference evidence="5" key="1">
    <citation type="journal article" date="2019" name="Int. J. Syst. Evol. Microbiol.">
        <title>The Global Catalogue of Microorganisms (GCM) 10K type strain sequencing project: providing services to taxonomists for standard genome sequencing and annotation.</title>
        <authorList>
            <consortium name="The Broad Institute Genomics Platform"/>
            <consortium name="The Broad Institute Genome Sequencing Center for Infectious Disease"/>
            <person name="Wu L."/>
            <person name="Ma J."/>
        </authorList>
    </citation>
    <scope>NUCLEOTIDE SEQUENCE [LARGE SCALE GENOMIC DNA]</scope>
    <source>
        <strain evidence="5">CCM 8905</strain>
    </source>
</reference>
<proteinExistence type="predicted"/>
<dbReference type="EMBL" id="JBHSSK010000014">
    <property type="protein sequence ID" value="MFC6206786.1"/>
    <property type="molecule type" value="Genomic_DNA"/>
</dbReference>
<dbReference type="Proteomes" id="UP001596254">
    <property type="component" value="Unassembled WGS sequence"/>
</dbReference>
<feature type="signal peptide" evidence="2">
    <location>
        <begin position="1"/>
        <end position="29"/>
    </location>
</feature>
<dbReference type="InterPro" id="IPR009459">
    <property type="entry name" value="MucBP_dom"/>
</dbReference>
<evidence type="ECO:0000259" key="3">
    <source>
        <dbReference type="Pfam" id="PF06458"/>
    </source>
</evidence>